<dbReference type="PANTHER" id="PTHR43433:SF5">
    <property type="entry name" value="AB HYDROLASE-1 DOMAIN-CONTAINING PROTEIN"/>
    <property type="match status" value="1"/>
</dbReference>
<gene>
    <name evidence="2" type="ORF">Q8A49_33200</name>
</gene>
<sequence length="280" mass="28981">MSHHEPEVRTLKVPGATIHHEVRGSGPVLLLIPGGPQDAGVLAGLARQLADRYTTVAYDPRGNSRSALDGDPVEQRVDVHGDDAARLVEALGGGPAYVFGTSGGGQIGLALAAGRPDLVRVLVAHEPACVLMLDDPSDAVAADRHVYDTYLNEGADAAIREFLGLNGLDAGEGAEGDGVPSDPEEAATFERVSANFEYFLAHGLLPISLYRPDVEALSGNGARVVVGLGTGSEGALIHDIGLALAGRLGTEPVPFPGDHLGYDTHTEEFAEALHGALRAG</sequence>
<keyword evidence="2" id="KW-0378">Hydrolase</keyword>
<reference evidence="2 3" key="1">
    <citation type="submission" date="2023-07" db="EMBL/GenBank/DDBJ databases">
        <authorList>
            <person name="Girao M."/>
            <person name="Carvalho M.F."/>
        </authorList>
    </citation>
    <scope>NUCLEOTIDE SEQUENCE [LARGE SCALE GENOMIC DNA]</scope>
    <source>
        <strain evidence="2 3">66/93</strain>
    </source>
</reference>
<dbReference type="Proteomes" id="UP001348641">
    <property type="component" value="Unassembled WGS sequence"/>
</dbReference>
<feature type="domain" description="AB hydrolase-1" evidence="1">
    <location>
        <begin position="27"/>
        <end position="153"/>
    </location>
</feature>
<dbReference type="PANTHER" id="PTHR43433">
    <property type="entry name" value="HYDROLASE, ALPHA/BETA FOLD FAMILY PROTEIN"/>
    <property type="match status" value="1"/>
</dbReference>
<name>A0ABU7L292_9ACTN</name>
<dbReference type="SUPFAM" id="SSF53474">
    <property type="entry name" value="alpha/beta-Hydrolases"/>
    <property type="match status" value="1"/>
</dbReference>
<comment type="caution">
    <text evidence="2">The sequence shown here is derived from an EMBL/GenBank/DDBJ whole genome shotgun (WGS) entry which is preliminary data.</text>
</comment>
<dbReference type="InterPro" id="IPR050471">
    <property type="entry name" value="AB_hydrolase"/>
</dbReference>
<organism evidence="2 3">
    <name type="scientific">Nocardiopsis tropica</name>
    <dbReference type="NCBI Taxonomy" id="109330"/>
    <lineage>
        <taxon>Bacteria</taxon>
        <taxon>Bacillati</taxon>
        <taxon>Actinomycetota</taxon>
        <taxon>Actinomycetes</taxon>
        <taxon>Streptosporangiales</taxon>
        <taxon>Nocardiopsidaceae</taxon>
        <taxon>Nocardiopsis</taxon>
    </lineage>
</organism>
<dbReference type="InterPro" id="IPR000073">
    <property type="entry name" value="AB_hydrolase_1"/>
</dbReference>
<dbReference type="Gene3D" id="3.40.50.1820">
    <property type="entry name" value="alpha/beta hydrolase"/>
    <property type="match status" value="1"/>
</dbReference>
<proteinExistence type="predicted"/>
<dbReference type="GO" id="GO:0016787">
    <property type="term" value="F:hydrolase activity"/>
    <property type="evidence" value="ECO:0007669"/>
    <property type="project" value="UniProtKB-KW"/>
</dbReference>
<evidence type="ECO:0000259" key="1">
    <source>
        <dbReference type="Pfam" id="PF00561"/>
    </source>
</evidence>
<accession>A0ABU7L292</accession>
<dbReference type="EMBL" id="JAUUCC010000172">
    <property type="protein sequence ID" value="MEE2055364.1"/>
    <property type="molecule type" value="Genomic_DNA"/>
</dbReference>
<dbReference type="InterPro" id="IPR029058">
    <property type="entry name" value="AB_hydrolase_fold"/>
</dbReference>
<evidence type="ECO:0000313" key="2">
    <source>
        <dbReference type="EMBL" id="MEE2055364.1"/>
    </source>
</evidence>
<protein>
    <submittedName>
        <fullName evidence="2">Alpha/beta hydrolase</fullName>
    </submittedName>
</protein>
<dbReference type="RefSeq" id="WP_330162124.1">
    <property type="nucleotide sequence ID" value="NZ_BAAAJA010000017.1"/>
</dbReference>
<evidence type="ECO:0000313" key="3">
    <source>
        <dbReference type="Proteomes" id="UP001348641"/>
    </source>
</evidence>
<dbReference type="Pfam" id="PF00561">
    <property type="entry name" value="Abhydrolase_1"/>
    <property type="match status" value="1"/>
</dbReference>